<dbReference type="EMBL" id="MN739042">
    <property type="protein sequence ID" value="QHS85338.1"/>
    <property type="molecule type" value="Genomic_DNA"/>
</dbReference>
<protein>
    <submittedName>
        <fullName evidence="1">Uncharacterized protein</fullName>
    </submittedName>
</protein>
<evidence type="ECO:0000313" key="1">
    <source>
        <dbReference type="EMBL" id="QHS85338.1"/>
    </source>
</evidence>
<accession>A0A6C0B1E2</accession>
<reference evidence="1" key="1">
    <citation type="journal article" date="2020" name="Nature">
        <title>Giant virus diversity and host interactions through global metagenomics.</title>
        <authorList>
            <person name="Schulz F."/>
            <person name="Roux S."/>
            <person name="Paez-Espino D."/>
            <person name="Jungbluth S."/>
            <person name="Walsh D.A."/>
            <person name="Denef V.J."/>
            <person name="McMahon K.D."/>
            <person name="Konstantinidis K.T."/>
            <person name="Eloe-Fadrosh E.A."/>
            <person name="Kyrpides N.C."/>
            <person name="Woyke T."/>
        </authorList>
    </citation>
    <scope>NUCLEOTIDE SEQUENCE</scope>
    <source>
        <strain evidence="1">GVMAG-M-3300009182-78</strain>
    </source>
</reference>
<organism evidence="1">
    <name type="scientific">viral metagenome</name>
    <dbReference type="NCBI Taxonomy" id="1070528"/>
    <lineage>
        <taxon>unclassified sequences</taxon>
        <taxon>metagenomes</taxon>
        <taxon>organismal metagenomes</taxon>
    </lineage>
</organism>
<proteinExistence type="predicted"/>
<sequence>MLVKLLILFFICLLIYQIILAWFPTMEGMESDSTNTSTSTYQDYDTKSDPLILAQQNAGNIEYLKQQITTLLKLDKQVQDISGNVTVLNDQVAGLAKAQADASQQLVGSTPLTVSGTQPTA</sequence>
<dbReference type="AlphaFoldDB" id="A0A6C0B1E2"/>
<name>A0A6C0B1E2_9ZZZZ</name>